<dbReference type="PRINTS" id="PR00080">
    <property type="entry name" value="SDRFAMILY"/>
</dbReference>
<dbReference type="InterPro" id="IPR057326">
    <property type="entry name" value="KR_dom"/>
</dbReference>
<dbReference type="InterPro" id="IPR002347">
    <property type="entry name" value="SDR_fam"/>
</dbReference>
<dbReference type="Proteomes" id="UP001595851">
    <property type="component" value="Unassembled WGS sequence"/>
</dbReference>
<dbReference type="SUPFAM" id="SSF51735">
    <property type="entry name" value="NAD(P)-binding Rossmann-fold domains"/>
    <property type="match status" value="1"/>
</dbReference>
<dbReference type="PRINTS" id="PR00081">
    <property type="entry name" value="GDHRDH"/>
</dbReference>
<accession>A0ABV8GQP4</accession>
<dbReference type="InterPro" id="IPR036291">
    <property type="entry name" value="NAD(P)-bd_dom_sf"/>
</dbReference>
<sequence length="244" mass="24892">MGMGSLSGKTALVTGGSRGIGRSIVERLTAEGAQVAFGYRQAADAAHEVAAATGARPIQADIGVASDVAGLFDLAEQFVGRLDILVNNAAVWLPGGRIEEASEATYETVMAVNAKGTFLALQHAAIRLADEGRVINMSSIGTQRPAPGNAIYAASKAAVEQFTAIAALELGVRRITVNCVAPGATDTAMLEQSLPQKLHARAARNTVLGRLGTGDDIAGIIAFLAGPDAGWITGQTISATGGLL</sequence>
<dbReference type="Gene3D" id="3.40.50.720">
    <property type="entry name" value="NAD(P)-binding Rossmann-like Domain"/>
    <property type="match status" value="1"/>
</dbReference>
<protein>
    <submittedName>
        <fullName evidence="4">SDR family oxidoreductase</fullName>
    </submittedName>
</protein>
<evidence type="ECO:0000313" key="5">
    <source>
        <dbReference type="Proteomes" id="UP001595851"/>
    </source>
</evidence>
<dbReference type="PANTHER" id="PTHR43639">
    <property type="entry name" value="OXIDOREDUCTASE, SHORT-CHAIN DEHYDROGENASE/REDUCTASE FAMILY (AFU_ORTHOLOGUE AFUA_5G02870)"/>
    <property type="match status" value="1"/>
</dbReference>
<dbReference type="PROSITE" id="PS00061">
    <property type="entry name" value="ADH_SHORT"/>
    <property type="match status" value="1"/>
</dbReference>
<evidence type="ECO:0000256" key="1">
    <source>
        <dbReference type="ARBA" id="ARBA00006484"/>
    </source>
</evidence>
<proteinExistence type="inferred from homology"/>
<dbReference type="InterPro" id="IPR020904">
    <property type="entry name" value="Sc_DH/Rdtase_CS"/>
</dbReference>
<organism evidence="4 5">
    <name type="scientific">Nonomuraea purpurea</name>
    <dbReference type="NCBI Taxonomy" id="1849276"/>
    <lineage>
        <taxon>Bacteria</taxon>
        <taxon>Bacillati</taxon>
        <taxon>Actinomycetota</taxon>
        <taxon>Actinomycetes</taxon>
        <taxon>Streptosporangiales</taxon>
        <taxon>Streptosporangiaceae</taxon>
        <taxon>Nonomuraea</taxon>
    </lineage>
</organism>
<reference evidence="5" key="1">
    <citation type="journal article" date="2019" name="Int. J. Syst. Evol. Microbiol.">
        <title>The Global Catalogue of Microorganisms (GCM) 10K type strain sequencing project: providing services to taxonomists for standard genome sequencing and annotation.</title>
        <authorList>
            <consortium name="The Broad Institute Genomics Platform"/>
            <consortium name="The Broad Institute Genome Sequencing Center for Infectious Disease"/>
            <person name="Wu L."/>
            <person name="Ma J."/>
        </authorList>
    </citation>
    <scope>NUCLEOTIDE SEQUENCE [LARGE SCALE GENOMIC DNA]</scope>
    <source>
        <strain evidence="5">TBRC 1276</strain>
    </source>
</reference>
<evidence type="ECO:0000259" key="3">
    <source>
        <dbReference type="SMART" id="SM00822"/>
    </source>
</evidence>
<keyword evidence="5" id="KW-1185">Reference proteome</keyword>
<keyword evidence="2" id="KW-0560">Oxidoreductase</keyword>
<evidence type="ECO:0000313" key="4">
    <source>
        <dbReference type="EMBL" id="MFC4016011.1"/>
    </source>
</evidence>
<dbReference type="RefSeq" id="WP_379535808.1">
    <property type="nucleotide sequence ID" value="NZ_JBHSBI010000054.1"/>
</dbReference>
<comment type="caution">
    <text evidence="4">The sequence shown here is derived from an EMBL/GenBank/DDBJ whole genome shotgun (WGS) entry which is preliminary data.</text>
</comment>
<evidence type="ECO:0000256" key="2">
    <source>
        <dbReference type="ARBA" id="ARBA00023002"/>
    </source>
</evidence>
<dbReference type="EMBL" id="JBHSBI010000054">
    <property type="protein sequence ID" value="MFC4016011.1"/>
    <property type="molecule type" value="Genomic_DNA"/>
</dbReference>
<dbReference type="SMART" id="SM00822">
    <property type="entry name" value="PKS_KR"/>
    <property type="match status" value="1"/>
</dbReference>
<gene>
    <name evidence="4" type="ORF">ACFOY2_52990</name>
</gene>
<comment type="similarity">
    <text evidence="1">Belongs to the short-chain dehydrogenases/reductases (SDR) family.</text>
</comment>
<dbReference type="PANTHER" id="PTHR43639:SF1">
    <property type="entry name" value="SHORT-CHAIN DEHYDROGENASE_REDUCTASE FAMILY PROTEIN"/>
    <property type="match status" value="1"/>
</dbReference>
<feature type="domain" description="Ketoreductase" evidence="3">
    <location>
        <begin position="9"/>
        <end position="183"/>
    </location>
</feature>
<dbReference type="Pfam" id="PF13561">
    <property type="entry name" value="adh_short_C2"/>
    <property type="match status" value="1"/>
</dbReference>
<name>A0ABV8GQP4_9ACTN</name>